<dbReference type="InterPro" id="IPR003959">
    <property type="entry name" value="ATPase_AAA_core"/>
</dbReference>
<dbReference type="PANTHER" id="PTHR11669:SF20">
    <property type="entry name" value="REPLICATION FACTOR C SUBUNIT 4"/>
    <property type="match status" value="1"/>
</dbReference>
<dbReference type="GO" id="GO:0005663">
    <property type="term" value="C:DNA replication factor C complex"/>
    <property type="evidence" value="ECO:0007669"/>
    <property type="project" value="InterPro"/>
</dbReference>
<reference evidence="9" key="1">
    <citation type="submission" date="2016-03" db="EMBL/GenBank/DDBJ databases">
        <authorList>
            <person name="Borrel G."/>
            <person name="Mccann A."/>
            <person name="O'Toole P.W."/>
        </authorList>
    </citation>
    <scope>NUCLEOTIDE SEQUENCE</scope>
    <source>
        <strain evidence="9">183</strain>
    </source>
</reference>
<gene>
    <name evidence="7" type="primary">rfcS</name>
    <name evidence="9" type="ORF">A3207_01600</name>
</gene>
<comment type="similarity">
    <text evidence="1 7">Belongs to the activator 1 small subunits family. RfcS subfamily.</text>
</comment>
<dbReference type="RefSeq" id="WP_048133922.1">
    <property type="nucleotide sequence ID" value="NZ_CAYAXV010000006.1"/>
</dbReference>
<dbReference type="Gene3D" id="3.40.50.300">
    <property type="entry name" value="P-loop containing nucleotide triphosphate hydrolases"/>
    <property type="match status" value="1"/>
</dbReference>
<dbReference type="InterPro" id="IPR013748">
    <property type="entry name" value="Rep_factorC_C"/>
</dbReference>
<evidence type="ECO:0000313" key="9">
    <source>
        <dbReference type="EMBL" id="TQS84754.1"/>
    </source>
</evidence>
<dbReference type="GeneID" id="41323222"/>
<dbReference type="InterPro" id="IPR008921">
    <property type="entry name" value="DNA_pol3_clamp-load_cplx_C"/>
</dbReference>
<dbReference type="PANTHER" id="PTHR11669">
    <property type="entry name" value="REPLICATION FACTOR C / DNA POLYMERASE III GAMMA-TAU SUBUNIT"/>
    <property type="match status" value="1"/>
</dbReference>
<dbReference type="SUPFAM" id="SSF48019">
    <property type="entry name" value="post-AAA+ oligomerization domain-like"/>
    <property type="match status" value="1"/>
</dbReference>
<dbReference type="Gene3D" id="1.10.8.60">
    <property type="match status" value="1"/>
</dbReference>
<dbReference type="InterPro" id="IPR050238">
    <property type="entry name" value="DNA_Rep/Repair_Clamp_Loader"/>
</dbReference>
<dbReference type="GO" id="GO:0006261">
    <property type="term" value="P:DNA-templated DNA replication"/>
    <property type="evidence" value="ECO:0007669"/>
    <property type="project" value="TreeGrafter"/>
</dbReference>
<dbReference type="GO" id="GO:0006281">
    <property type="term" value="P:DNA repair"/>
    <property type="evidence" value="ECO:0007669"/>
    <property type="project" value="TreeGrafter"/>
</dbReference>
<evidence type="ECO:0000313" key="10">
    <source>
        <dbReference type="Proteomes" id="UP000752814"/>
    </source>
</evidence>
<organism evidence="9 10">
    <name type="scientific">Candidatus Methanomassiliicoccus intestinalis</name>
    <dbReference type="NCBI Taxonomy" id="1406512"/>
    <lineage>
        <taxon>Archaea</taxon>
        <taxon>Methanobacteriati</taxon>
        <taxon>Thermoplasmatota</taxon>
        <taxon>Thermoplasmata</taxon>
        <taxon>Methanomassiliicoccales</taxon>
        <taxon>Methanomassiliicoccaceae</taxon>
        <taxon>Methanomassiliicoccus</taxon>
    </lineage>
</organism>
<proteinExistence type="inferred from homology"/>
<dbReference type="AlphaFoldDB" id="A0A8J8TFK4"/>
<dbReference type="HAMAP" id="MF_01509">
    <property type="entry name" value="RfcS"/>
    <property type="match status" value="1"/>
</dbReference>
<dbReference type="SUPFAM" id="SSF52540">
    <property type="entry name" value="P-loop containing nucleoside triphosphate hydrolases"/>
    <property type="match status" value="1"/>
</dbReference>
<dbReference type="InterPro" id="IPR047854">
    <property type="entry name" value="RFC_lid"/>
</dbReference>
<evidence type="ECO:0000256" key="7">
    <source>
        <dbReference type="HAMAP-Rule" id="MF_01509"/>
    </source>
</evidence>
<dbReference type="GO" id="GO:0003677">
    <property type="term" value="F:DNA binding"/>
    <property type="evidence" value="ECO:0007669"/>
    <property type="project" value="InterPro"/>
</dbReference>
<dbReference type="GO" id="GO:0003689">
    <property type="term" value="F:DNA clamp loader activity"/>
    <property type="evidence" value="ECO:0007669"/>
    <property type="project" value="UniProtKB-UniRule"/>
</dbReference>
<dbReference type="SMART" id="SM00382">
    <property type="entry name" value="AAA"/>
    <property type="match status" value="1"/>
</dbReference>
<dbReference type="InterPro" id="IPR027417">
    <property type="entry name" value="P-loop_NTPase"/>
</dbReference>
<comment type="function">
    <text evidence="7">Part of the RFC clamp loader complex which loads the PCNA sliding clamp onto DNA.</text>
</comment>
<dbReference type="Proteomes" id="UP000752814">
    <property type="component" value="Unassembled WGS sequence"/>
</dbReference>
<evidence type="ECO:0000256" key="2">
    <source>
        <dbReference type="ARBA" id="ARBA00014164"/>
    </source>
</evidence>
<name>A0A8J8TFK4_9ARCH</name>
<feature type="domain" description="AAA+ ATPase" evidence="8">
    <location>
        <begin position="35"/>
        <end position="166"/>
    </location>
</feature>
<keyword evidence="4 7" id="KW-0547">Nucleotide-binding</keyword>
<keyword evidence="5 7" id="KW-0067">ATP-binding</keyword>
<feature type="binding site" evidence="7">
    <location>
        <begin position="43"/>
        <end position="50"/>
    </location>
    <ligand>
        <name>ATP</name>
        <dbReference type="ChEBI" id="CHEBI:30616"/>
    </ligand>
</feature>
<keyword evidence="3 7" id="KW-0235">DNA replication</keyword>
<dbReference type="CDD" id="cd00009">
    <property type="entry name" value="AAA"/>
    <property type="match status" value="1"/>
</dbReference>
<accession>A0A8J8TFK4</accession>
<evidence type="ECO:0000256" key="3">
    <source>
        <dbReference type="ARBA" id="ARBA00022705"/>
    </source>
</evidence>
<dbReference type="InterPro" id="IPR003593">
    <property type="entry name" value="AAA+_ATPase"/>
</dbReference>
<protein>
    <recommendedName>
        <fullName evidence="2 7">Replication factor C small subunit</fullName>
        <shortName evidence="7">RFC small subunit</shortName>
    </recommendedName>
    <alternativeName>
        <fullName evidence="6 7">Clamp loader small subunit</fullName>
    </alternativeName>
</protein>
<dbReference type="GO" id="GO:0016887">
    <property type="term" value="F:ATP hydrolysis activity"/>
    <property type="evidence" value="ECO:0007669"/>
    <property type="project" value="InterPro"/>
</dbReference>
<dbReference type="Pfam" id="PF25361">
    <property type="entry name" value="AAA_lid_RFC1"/>
    <property type="match status" value="1"/>
</dbReference>
<dbReference type="GO" id="GO:0005524">
    <property type="term" value="F:ATP binding"/>
    <property type="evidence" value="ECO:0007669"/>
    <property type="project" value="UniProtKB-UniRule"/>
</dbReference>
<dbReference type="EMBL" id="LVVT01000001">
    <property type="protein sequence ID" value="TQS84754.1"/>
    <property type="molecule type" value="Genomic_DNA"/>
</dbReference>
<dbReference type="FunFam" id="1.20.272.10:FF:000029">
    <property type="entry name" value="Replication factor C small subunit"/>
    <property type="match status" value="1"/>
</dbReference>
<dbReference type="NCBIfam" id="NF001679">
    <property type="entry name" value="PRK00440.1"/>
    <property type="match status" value="1"/>
</dbReference>
<dbReference type="FunFam" id="3.40.50.300:FF:000129">
    <property type="entry name" value="Replication factor C subunit 5"/>
    <property type="match status" value="1"/>
</dbReference>
<comment type="caution">
    <text evidence="9">The sequence shown here is derived from an EMBL/GenBank/DDBJ whole genome shotgun (WGS) entry which is preliminary data.</text>
</comment>
<evidence type="ECO:0000256" key="1">
    <source>
        <dbReference type="ARBA" id="ARBA00009668"/>
    </source>
</evidence>
<evidence type="ECO:0000256" key="4">
    <source>
        <dbReference type="ARBA" id="ARBA00022741"/>
    </source>
</evidence>
<sequence length="323" mass="36208">MNEIWIEKYRPKTLKEVVGQTDIVERLQSYVNTKNLPHLMFAGPAGTGKTTSAIAMARELYSDSWKGNFNELNASDERGIDVVRGKIKEFARTAPIGGAEFKIIFLDEADALTSDAQAALRRTMEKYSKICRFILSCNYSSKIIEPIQSRCAVFRFRPLRAEDIKTYLETIAQKEDLTISGDALDALVHVSNGDMRKAVNSLQVAASLGTTIDVDLVYHTTGMARPEDVQSLLETAISGDFIGARNRLDEIMISYGLSGEDILKQIHKTIFDLEIEDYEKVRLIDRTGEIEFRMVEGSNERIQLESLLAYLVLLGEHRGDSAD</sequence>
<dbReference type="CDD" id="cd18140">
    <property type="entry name" value="HLD_clamp_RFC"/>
    <property type="match status" value="1"/>
</dbReference>
<dbReference type="Pfam" id="PF08542">
    <property type="entry name" value="Rep_fac_C"/>
    <property type="match status" value="1"/>
</dbReference>
<comment type="subunit">
    <text evidence="7">Heteromultimer composed of small subunits (RfcS) and large subunits (RfcL).</text>
</comment>
<evidence type="ECO:0000256" key="6">
    <source>
        <dbReference type="ARBA" id="ARBA00031749"/>
    </source>
</evidence>
<dbReference type="Gene3D" id="1.20.272.10">
    <property type="match status" value="1"/>
</dbReference>
<dbReference type="InterPro" id="IPR023748">
    <property type="entry name" value="Rep_factor-C_ssu_arc"/>
</dbReference>
<evidence type="ECO:0000259" key="8">
    <source>
        <dbReference type="SMART" id="SM00382"/>
    </source>
</evidence>
<dbReference type="Pfam" id="PF00004">
    <property type="entry name" value="AAA"/>
    <property type="match status" value="1"/>
</dbReference>
<evidence type="ECO:0000256" key="5">
    <source>
        <dbReference type="ARBA" id="ARBA00022840"/>
    </source>
</evidence>